<dbReference type="Proteomes" id="UP001526246">
    <property type="component" value="Unassembled WGS sequence"/>
</dbReference>
<protein>
    <submittedName>
        <fullName evidence="1">Uncharacterized protein</fullName>
    </submittedName>
</protein>
<dbReference type="RefSeq" id="WP_264882786.1">
    <property type="nucleotide sequence ID" value="NZ_JAPDOB010000002.1"/>
</dbReference>
<accession>A0ABT3JGG6</accession>
<name>A0ABT3JGG6_9SPHN</name>
<organism evidence="1 2">
    <name type="scientific">Sphingomonas arvum</name>
    <dbReference type="NCBI Taxonomy" id="2992113"/>
    <lineage>
        <taxon>Bacteria</taxon>
        <taxon>Pseudomonadati</taxon>
        <taxon>Pseudomonadota</taxon>
        <taxon>Alphaproteobacteria</taxon>
        <taxon>Sphingomonadales</taxon>
        <taxon>Sphingomonadaceae</taxon>
        <taxon>Sphingomonas</taxon>
    </lineage>
</organism>
<proteinExistence type="predicted"/>
<evidence type="ECO:0000313" key="1">
    <source>
        <dbReference type="EMBL" id="MCW3798104.1"/>
    </source>
</evidence>
<keyword evidence="2" id="KW-1185">Reference proteome</keyword>
<evidence type="ECO:0000313" key="2">
    <source>
        <dbReference type="Proteomes" id="UP001526246"/>
    </source>
</evidence>
<comment type="caution">
    <text evidence="1">The sequence shown here is derived from an EMBL/GenBank/DDBJ whole genome shotgun (WGS) entry which is preliminary data.</text>
</comment>
<reference evidence="1 2" key="1">
    <citation type="submission" date="2022-10" db="EMBL/GenBank/DDBJ databases">
        <title>Sphingomonas sp.</title>
        <authorList>
            <person name="Jin C."/>
        </authorList>
    </citation>
    <scope>NUCLEOTIDE SEQUENCE [LARGE SCALE GENOMIC DNA]</scope>
    <source>
        <strain evidence="1 2">BN140010</strain>
    </source>
</reference>
<gene>
    <name evidence="1" type="ORF">OMW55_09840</name>
</gene>
<sequence length="506" mass="55004">MDNFRDFANDLEPAFGSHAPEVPDELDSSDERRMQVRAYNYWASLLAGRDFPSIEDLEPSSIADFAKHSVLLDFTTGPASATAAYVGAALRRECDMDAESDSLAEVPNGSLLAKLAGYYPQILDSREPVGVEVTFANQRGQGRCYRGILMPFSSDGDTIDFVYGVFNWSDAEVTAEEVPDVAVQVPGDEDEVLELGELELTEEHDALELTDEHPPLDLDQPVEPLDLGHYEAEPVQIAPAAEAPAEDSMRVLRAVLPEHPVELAEEPLELSAEPLDLADEEPVAEVVDFAEPASEPMKASPVQWDVPTEEDEAELVEWLVAARATAEDAKIADGRSRQALYRALAEAYDFACAAADAPDEYQRLMDESGIVPQARAPMTPVVKLVFGADYDKARLTEYAAALAYASRQGVERGGFLDFIDGMDGGLKGLVEAERQLRRPDGQPVGDWRERIVNRLRVADARPLDSLAGNGEFALVLVRRDATGAVAPIAAVSDAALLDKALKKAAH</sequence>
<dbReference type="EMBL" id="JAPDOB010000002">
    <property type="protein sequence ID" value="MCW3798104.1"/>
    <property type="molecule type" value="Genomic_DNA"/>
</dbReference>